<dbReference type="PANTHER" id="PTHR37809:SF1">
    <property type="entry name" value="RIBOSOMAL PROTEIN S12 METHYLTHIOTRANSFERASE ACCESSORY FACTOR YCAO"/>
    <property type="match status" value="1"/>
</dbReference>
<evidence type="ECO:0000313" key="4">
    <source>
        <dbReference type="EMBL" id="OAG28529.1"/>
    </source>
</evidence>
<dbReference type="InterPro" id="IPR003776">
    <property type="entry name" value="YcaO-like_dom"/>
</dbReference>
<comment type="caution">
    <text evidence="4">The sequence shown here is derived from an EMBL/GenBank/DDBJ whole genome shotgun (WGS) entry which is preliminary data.</text>
</comment>
<feature type="compositionally biased region" description="Basic and acidic residues" evidence="2">
    <location>
        <begin position="12"/>
        <end position="21"/>
    </location>
</feature>
<dbReference type="EMBL" id="LSFI01000004">
    <property type="protein sequence ID" value="OAG28529.1"/>
    <property type="molecule type" value="Genomic_DNA"/>
</dbReference>
<feature type="repeat" description="TPR" evidence="1">
    <location>
        <begin position="488"/>
        <end position="521"/>
    </location>
</feature>
<organism evidence="4 5">
    <name type="scientific">Thermodesulfatator autotrophicus</name>
    <dbReference type="NCBI Taxonomy" id="1795632"/>
    <lineage>
        <taxon>Bacteria</taxon>
        <taxon>Pseudomonadati</taxon>
        <taxon>Thermodesulfobacteriota</taxon>
        <taxon>Thermodesulfobacteria</taxon>
        <taxon>Thermodesulfobacteriales</taxon>
        <taxon>Thermodesulfatatoraceae</taxon>
        <taxon>Thermodesulfatator</taxon>
    </lineage>
</organism>
<evidence type="ECO:0000256" key="1">
    <source>
        <dbReference type="PROSITE-ProRule" id="PRU00339"/>
    </source>
</evidence>
<dbReference type="OrthoDB" id="5380721at2"/>
<feature type="repeat" description="TPR" evidence="1">
    <location>
        <begin position="522"/>
        <end position="555"/>
    </location>
</feature>
<name>A0A177EC02_9BACT</name>
<dbReference type="Pfam" id="PF13181">
    <property type="entry name" value="TPR_8"/>
    <property type="match status" value="1"/>
</dbReference>
<dbReference type="PROSITE" id="PS50293">
    <property type="entry name" value="TPR_REGION"/>
    <property type="match status" value="1"/>
</dbReference>
<dbReference type="NCBIfam" id="TIGR00702">
    <property type="entry name" value="YcaO-type kinase domain"/>
    <property type="match status" value="1"/>
</dbReference>
<dbReference type="InterPro" id="IPR011990">
    <property type="entry name" value="TPR-like_helical_dom_sf"/>
</dbReference>
<evidence type="ECO:0000259" key="3">
    <source>
        <dbReference type="PROSITE" id="PS51664"/>
    </source>
</evidence>
<proteinExistence type="predicted"/>
<feature type="region of interest" description="Disordered" evidence="2">
    <location>
        <begin position="1"/>
        <end position="21"/>
    </location>
</feature>
<dbReference type="AlphaFoldDB" id="A0A177EC02"/>
<sequence length="571" mass="63809">MKQKFLAPSPKKIADKTAPPEETISRVEKKLRAFGTEIFSELKRIDKGRLEIPVYLSLYGAKGIKITGNIKQMGKGSTETLAKASALMELVERFSLFSTVKNETFPVGNLNEENTIPLEVLITSVIDPDEDNKAKDICRKFLPVVPFHLAEAFEVTSGKTIKIPFYWFWLLYEYNGSAAGNTYAEASVQATCELIERHTSALASEPKAPFPEVIPDRISQEAQELLTCFKRLGVKLFLRDISFDMPVPTIAALAYDPQTFPHRSEIVYTAGTATSPERALIRALTEVAQLAGDFDTDGKYLESGLPKYETLEEASIIIDSKGSVPLTALPDISADDHAEELKNLAQELEKKGFKLYLVDITHPELNIPAVYAIIPGIHFRQRIFLNPLYQLVRTVALFSPPEESLFILRAIDQEIERYYVAAHLGQVLTSLGYYKEAITFLEKALKLNPKFDDLAAIYCHLAHAYLQSGDFLKAEKIAEKGLTYQRLPELLNILGTARFKQKRPEAALEAFWQAVALNPQAAVDYANIGVCLASIGHEEEAESYFEKAQMLDPAFDITPYRAYLKGGRVNV</sequence>
<feature type="domain" description="YcaO" evidence="3">
    <location>
        <begin position="74"/>
        <end position="408"/>
    </location>
</feature>
<protein>
    <recommendedName>
        <fullName evidence="3">YcaO domain-containing protein</fullName>
    </recommendedName>
</protein>
<reference evidence="4 5" key="1">
    <citation type="submission" date="2016-02" db="EMBL/GenBank/DDBJ databases">
        <title>Draft genome sequence of Thermodesulfatator sp. S606.</title>
        <authorList>
            <person name="Lai Q."/>
            <person name="Cao J."/>
            <person name="Dupont S."/>
            <person name="Shao Z."/>
            <person name="Jebbar M."/>
            <person name="Alain K."/>
        </authorList>
    </citation>
    <scope>NUCLEOTIDE SEQUENCE [LARGE SCALE GENOMIC DNA]</scope>
    <source>
        <strain evidence="4 5">S606</strain>
    </source>
</reference>
<dbReference type="SUPFAM" id="SSF48452">
    <property type="entry name" value="TPR-like"/>
    <property type="match status" value="1"/>
</dbReference>
<dbReference type="STRING" id="1795632.TH606_01490"/>
<dbReference type="Gene3D" id="1.25.40.10">
    <property type="entry name" value="Tetratricopeptide repeat domain"/>
    <property type="match status" value="1"/>
</dbReference>
<dbReference type="Pfam" id="PF13424">
    <property type="entry name" value="TPR_12"/>
    <property type="match status" value="1"/>
</dbReference>
<dbReference type="PROSITE" id="PS50005">
    <property type="entry name" value="TPR"/>
    <property type="match status" value="3"/>
</dbReference>
<dbReference type="Pfam" id="PF02624">
    <property type="entry name" value="YcaO"/>
    <property type="match status" value="1"/>
</dbReference>
<keyword evidence="5" id="KW-1185">Reference proteome</keyword>
<dbReference type="Gene3D" id="3.30.1330.230">
    <property type="match status" value="1"/>
</dbReference>
<keyword evidence="1" id="KW-0802">TPR repeat</keyword>
<dbReference type="Gene3D" id="3.30.40.250">
    <property type="match status" value="1"/>
</dbReference>
<evidence type="ECO:0000313" key="5">
    <source>
        <dbReference type="Proteomes" id="UP000076964"/>
    </source>
</evidence>
<dbReference type="PROSITE" id="PS51664">
    <property type="entry name" value="YCAO"/>
    <property type="match status" value="1"/>
</dbReference>
<gene>
    <name evidence="4" type="ORF">TH606_01490</name>
</gene>
<feature type="repeat" description="TPR" evidence="1">
    <location>
        <begin position="418"/>
        <end position="451"/>
    </location>
</feature>
<dbReference type="PANTHER" id="PTHR37809">
    <property type="entry name" value="RIBOSOMAL PROTEIN S12 METHYLTHIOTRANSFERASE ACCESSORY FACTOR YCAO"/>
    <property type="match status" value="1"/>
</dbReference>
<dbReference type="InterPro" id="IPR019734">
    <property type="entry name" value="TPR_rpt"/>
</dbReference>
<accession>A0A177EC02</accession>
<dbReference type="Gene3D" id="3.30.160.660">
    <property type="match status" value="1"/>
</dbReference>
<evidence type="ECO:0000256" key="2">
    <source>
        <dbReference type="SAM" id="MobiDB-lite"/>
    </source>
</evidence>
<dbReference type="RefSeq" id="WP_068540900.1">
    <property type="nucleotide sequence ID" value="NZ_LSFI01000004.1"/>
</dbReference>
<dbReference type="Proteomes" id="UP000076964">
    <property type="component" value="Unassembled WGS sequence"/>
</dbReference>
<dbReference type="SMART" id="SM00028">
    <property type="entry name" value="TPR"/>
    <property type="match status" value="4"/>
</dbReference>